<dbReference type="InterPro" id="IPR045055">
    <property type="entry name" value="DNA2/NAM7-like"/>
</dbReference>
<protein>
    <recommendedName>
        <fullName evidence="5">Superfamily I DNA and/or RNA helicase</fullName>
    </recommendedName>
</protein>
<evidence type="ECO:0000313" key="4">
    <source>
        <dbReference type="Proteomes" id="UP001307705"/>
    </source>
</evidence>
<feature type="domain" description="DNA2/NAM7 helicase helicase" evidence="1">
    <location>
        <begin position="287"/>
        <end position="351"/>
    </location>
</feature>
<gene>
    <name evidence="3" type="ORF">Ataiwa_06260</name>
</gene>
<evidence type="ECO:0008006" key="5">
    <source>
        <dbReference type="Google" id="ProtNLM"/>
    </source>
</evidence>
<keyword evidence="4" id="KW-1185">Reference proteome</keyword>
<feature type="domain" description="DNA2/NAM7 helicase helicase" evidence="1">
    <location>
        <begin position="914"/>
        <end position="961"/>
    </location>
</feature>
<evidence type="ECO:0000259" key="2">
    <source>
        <dbReference type="Pfam" id="PF13087"/>
    </source>
</evidence>
<dbReference type="PANTHER" id="PTHR10887">
    <property type="entry name" value="DNA2/NAM7 HELICASE FAMILY"/>
    <property type="match status" value="1"/>
</dbReference>
<name>A0ABQ6PWN9_9BACT</name>
<dbReference type="EMBL" id="BTPE01000002">
    <property type="protein sequence ID" value="GMQ32354.1"/>
    <property type="molecule type" value="Genomic_DNA"/>
</dbReference>
<dbReference type="InterPro" id="IPR047187">
    <property type="entry name" value="SF1_C_Upf1"/>
</dbReference>
<evidence type="ECO:0000313" key="3">
    <source>
        <dbReference type="EMBL" id="GMQ32354.1"/>
    </source>
</evidence>
<dbReference type="Proteomes" id="UP001307705">
    <property type="component" value="Unassembled WGS sequence"/>
</dbReference>
<sequence>MPESIFQTYLNRLTDLSIKNRSLYLPKLEGYGMLDFRDFDFLTGEPAFEILRKSIEGKKKITLTPDLDPRSGDANQVSKSLSRMAFRDQLTQEETGEQSLYLAWLFAEGKLINGQIIRSPLLLKPVQLSKENGFWSLISEENWQWNPAFLLAWRHATGQQLSDDFSDELLENLPKDALEFRTALAKQIPEHFAIQVQSNLLEDQILPFPNSQISLDQERFSEGKVSLKPYAVLGQFAQKGSFLFSDYEILMQDHSESSLEELFQHLFLSEEKETQIREENLFPVFPLDASQESALIKVRQGKSLVIQGPPGTGKSQLIANLISDYIARGKKVLLVSQKRAALDVVFERLEKAGFGSFLGLVHDFRGDQKALFEKIKTQIESVENYQSQNRGIDAIQLERELSLLSKTISRLSVKFEELRTALFDEKPAGLPIKALYLQADLRQASFSHPLLLQLDMEKAKTFEQDLRVYTGYQEKFKGNFWEKRHSFSRVQPADFAQISGALNGIENHRKQLPEVLKGEKGKNVLWSVWSSRGFLEKVEKLQLTLNDLADPERDFALVFQSKEQKALLKIRKFLIQAIATSQSWKLELGPDLAGLSKELEPLIPLSKSFFGKLQARFSKSKFPLVFRALAQNYLTFETQLLLAIQLESESKIQIQAQASELPKSYFFSPTGQFSSDLIQVEKLLAWKENWEAIFEIQELLDWKKLTFSGFRTALDQIQTWSESFSSDLVSYRLWLHEAQFLALMENGLEKAFYENPLNWPSVFAELKAFDQFLEEWKFRELGEHLVENFSDLSLIQHISIFWNSWRLAWIGEIERQHPVLSEMGSLRLSHEMEELKTSILEKRKNTRHLALLRLRERVAEHLDYNRLGNRLTYRELLHQVSKKRQKWSIRKLVEELGEEVFRVLPCWLGSPETVSAVFPTSQVFDLVIFDEASQCPVERGLPAMLRGKQVVVAGDSKQLRPSDFYQVKWENEEEGMEYEAESLLELAGHFFENLQLKGHYRSADPALIHFSNSHFYGNRLETLPDYDTVKAGKTPFFWEKTEGIWENQINRTEAEAVSNRIQVILKETPQDSIGIVTGNYFQMELIRELLWKGGYQDAVIKVRNIENVQGDEFDQVILSLGYASNREGKLVTNFGLLGKSGAENRLNVAITRARKMLHVISSIEPEDFRPGQLSNPSLSLLREFLAFVKAQSKTRKIPALEVKVPGFELDWSLKNQLLNKDDTYSKEIPSAVMDLMKTDSDGNQTAILTDDQRFFDAPSAKAAMAYHPILLEEKGWKWEWIWSRFWKAER</sequence>
<dbReference type="CDD" id="cd18808">
    <property type="entry name" value="SF1_C_Upf1"/>
    <property type="match status" value="1"/>
</dbReference>
<comment type="caution">
    <text evidence="3">The sequence shown here is derived from an EMBL/GenBank/DDBJ whole genome shotgun (WGS) entry which is preliminary data.</text>
</comment>
<dbReference type="InterPro" id="IPR025103">
    <property type="entry name" value="DUF4011"/>
</dbReference>
<dbReference type="Pfam" id="PF13086">
    <property type="entry name" value="AAA_11"/>
    <property type="match status" value="2"/>
</dbReference>
<accession>A0ABQ6PWN9</accession>
<dbReference type="InterPro" id="IPR027417">
    <property type="entry name" value="P-loop_NTPase"/>
</dbReference>
<dbReference type="InterPro" id="IPR041677">
    <property type="entry name" value="DNA2/NAM7_AAA_11"/>
</dbReference>
<dbReference type="InterPro" id="IPR041679">
    <property type="entry name" value="DNA2/NAM7-like_C"/>
</dbReference>
<dbReference type="Gene3D" id="3.40.50.300">
    <property type="entry name" value="P-loop containing nucleotide triphosphate hydrolases"/>
    <property type="match status" value="3"/>
</dbReference>
<reference evidence="3 4" key="1">
    <citation type="submission" date="2023-08" db="EMBL/GenBank/DDBJ databases">
        <title>Draft genome sequence of Algoriphagus taiwanensis.</title>
        <authorList>
            <person name="Takatani N."/>
            <person name="Hosokawa M."/>
            <person name="Sawabe T."/>
        </authorList>
    </citation>
    <scope>NUCLEOTIDE SEQUENCE [LARGE SCALE GENOMIC DNA]</scope>
    <source>
        <strain evidence="3 4">JCM 19755</strain>
    </source>
</reference>
<dbReference type="Pfam" id="PF13195">
    <property type="entry name" value="DUF4011"/>
    <property type="match status" value="1"/>
</dbReference>
<dbReference type="RefSeq" id="WP_338227176.1">
    <property type="nucleotide sequence ID" value="NZ_BTPE01000002.1"/>
</dbReference>
<organism evidence="3 4">
    <name type="scientific">Algoriphagus taiwanensis</name>
    <dbReference type="NCBI Taxonomy" id="1445656"/>
    <lineage>
        <taxon>Bacteria</taxon>
        <taxon>Pseudomonadati</taxon>
        <taxon>Bacteroidota</taxon>
        <taxon>Cytophagia</taxon>
        <taxon>Cytophagales</taxon>
        <taxon>Cyclobacteriaceae</taxon>
        <taxon>Algoriphagus</taxon>
    </lineage>
</organism>
<dbReference type="SUPFAM" id="SSF52540">
    <property type="entry name" value="P-loop containing nucleoside triphosphate hydrolases"/>
    <property type="match status" value="1"/>
</dbReference>
<feature type="domain" description="DNA2/NAM7 helicase-like C-terminal" evidence="2">
    <location>
        <begin position="993"/>
        <end position="1162"/>
    </location>
</feature>
<proteinExistence type="predicted"/>
<evidence type="ECO:0000259" key="1">
    <source>
        <dbReference type="Pfam" id="PF13086"/>
    </source>
</evidence>
<dbReference type="PANTHER" id="PTHR10887:SF495">
    <property type="entry name" value="HELICASE SENATAXIN ISOFORM X1-RELATED"/>
    <property type="match status" value="1"/>
</dbReference>
<dbReference type="Pfam" id="PF13087">
    <property type="entry name" value="AAA_12"/>
    <property type="match status" value="1"/>
</dbReference>